<dbReference type="PRINTS" id="PR01125">
    <property type="entry name" value="FMOXYGENASE5"/>
</dbReference>
<evidence type="ECO:0000256" key="24">
    <source>
        <dbReference type="ARBA" id="ARBA00047864"/>
    </source>
</evidence>
<evidence type="ECO:0000256" key="18">
    <source>
        <dbReference type="ARBA" id="ARBA00045722"/>
    </source>
</evidence>
<dbReference type="AlphaFoldDB" id="A0A5J5D580"/>
<keyword evidence="11" id="KW-0492">Microsome</keyword>
<name>A0A5J5D580_9PERO</name>
<evidence type="ECO:0000256" key="3">
    <source>
        <dbReference type="ARBA" id="ARBA00004524"/>
    </source>
</evidence>
<keyword evidence="7 33" id="KW-0285">Flavoprotein</keyword>
<protein>
    <recommendedName>
        <fullName evidence="33">Flavin-containing monooxygenase</fullName>
        <ecNumber evidence="33">1.-.-.-</ecNumber>
    </recommendedName>
</protein>
<evidence type="ECO:0000313" key="36">
    <source>
        <dbReference type="Proteomes" id="UP000327493"/>
    </source>
</evidence>
<evidence type="ECO:0000256" key="32">
    <source>
        <dbReference type="ARBA" id="ARBA00049475"/>
    </source>
</evidence>
<dbReference type="FunFam" id="3.50.50.60:FF:000161">
    <property type="entry name" value="Dimethylaniline monooxygenase [N-oxide-forming]"/>
    <property type="match status" value="1"/>
</dbReference>
<gene>
    <name evidence="35" type="ORF">FQN60_013227</name>
</gene>
<evidence type="ECO:0000256" key="25">
    <source>
        <dbReference type="ARBA" id="ARBA00047977"/>
    </source>
</evidence>
<evidence type="ECO:0000256" key="9">
    <source>
        <dbReference type="ARBA" id="ARBA00022824"/>
    </source>
</evidence>
<dbReference type="GO" id="GO:0034899">
    <property type="term" value="F:trimethylamine monooxygenase activity"/>
    <property type="evidence" value="ECO:0007669"/>
    <property type="project" value="UniProtKB-EC"/>
</dbReference>
<dbReference type="Proteomes" id="UP000327493">
    <property type="component" value="Chromosome 9"/>
</dbReference>
<dbReference type="FunFam" id="3.50.50.60:FF:000159">
    <property type="entry name" value="Dimethylaniline monooxygenase [N-oxide-forming]"/>
    <property type="match status" value="2"/>
</dbReference>
<keyword evidence="6" id="KW-0597">Phosphoprotein</keyword>
<comment type="catalytic activity">
    <reaction evidence="32">
        <text>octan-3-one + NADPH + O2 + H(+) = pentyl propanoate + NADP(+) + H2O</text>
        <dbReference type="Rhea" id="RHEA:54840"/>
        <dbReference type="ChEBI" id="CHEBI:15377"/>
        <dbReference type="ChEBI" id="CHEBI:15378"/>
        <dbReference type="ChEBI" id="CHEBI:15379"/>
        <dbReference type="ChEBI" id="CHEBI:57783"/>
        <dbReference type="ChEBI" id="CHEBI:58349"/>
        <dbReference type="ChEBI" id="CHEBI:80946"/>
        <dbReference type="ChEBI" id="CHEBI:87373"/>
    </reaction>
    <physiologicalReaction direction="left-to-right" evidence="32">
        <dbReference type="Rhea" id="RHEA:54841"/>
    </physiologicalReaction>
</comment>
<feature type="region of interest" description="Disordered" evidence="34">
    <location>
        <begin position="495"/>
        <end position="515"/>
    </location>
</feature>
<keyword evidence="13" id="KW-1133">Transmembrane helix</keyword>
<evidence type="ECO:0000256" key="4">
    <source>
        <dbReference type="ARBA" id="ARBA00009183"/>
    </source>
</evidence>
<comment type="catalytic activity">
    <reaction evidence="23">
        <text>sulcatone + NADPH + O2 + H(+) = 4-methylpent-3-en-1-yl acetate + NADP(+) + H2O</text>
        <dbReference type="Rhea" id="RHEA:54864"/>
        <dbReference type="ChEBI" id="CHEBI:15377"/>
        <dbReference type="ChEBI" id="CHEBI:15378"/>
        <dbReference type="ChEBI" id="CHEBI:15379"/>
        <dbReference type="ChEBI" id="CHEBI:16310"/>
        <dbReference type="ChEBI" id="CHEBI:57783"/>
        <dbReference type="ChEBI" id="CHEBI:58349"/>
        <dbReference type="ChEBI" id="CHEBI:138373"/>
    </reaction>
    <physiologicalReaction direction="left-to-right" evidence="23">
        <dbReference type="Rhea" id="RHEA:54865"/>
    </physiologicalReaction>
</comment>
<evidence type="ECO:0000256" key="8">
    <source>
        <dbReference type="ARBA" id="ARBA00022692"/>
    </source>
</evidence>
<dbReference type="PRINTS" id="PR00370">
    <property type="entry name" value="FMOXYGENASE"/>
</dbReference>
<dbReference type="GO" id="GO:0004499">
    <property type="term" value="F:N,N-dimethylaniline monooxygenase activity"/>
    <property type="evidence" value="ECO:0007669"/>
    <property type="project" value="InterPro"/>
</dbReference>
<keyword evidence="17" id="KW-0472">Membrane</keyword>
<comment type="caution">
    <text evidence="35">The sequence shown here is derived from an EMBL/GenBank/DDBJ whole genome shotgun (WGS) entry which is preliminary data.</text>
</comment>
<comment type="catalytic activity">
    <reaction evidence="29">
        <text>(2E)-geranial + NADPH + O2 + H(+) = (1E)-2,6-dimethylhepta-1,5-dien-1-yl formate + NADP(+) + H2O</text>
        <dbReference type="Rhea" id="RHEA:54860"/>
        <dbReference type="ChEBI" id="CHEBI:15377"/>
        <dbReference type="ChEBI" id="CHEBI:15378"/>
        <dbReference type="ChEBI" id="CHEBI:15379"/>
        <dbReference type="ChEBI" id="CHEBI:16980"/>
        <dbReference type="ChEBI" id="CHEBI:57783"/>
        <dbReference type="ChEBI" id="CHEBI:58349"/>
        <dbReference type="ChEBI" id="CHEBI:138375"/>
    </reaction>
    <physiologicalReaction direction="left-to-right" evidence="29">
        <dbReference type="Rhea" id="RHEA:54861"/>
    </physiologicalReaction>
</comment>
<comment type="cofactor">
    <cofactor evidence="1 33">
        <name>FAD</name>
        <dbReference type="ChEBI" id="CHEBI:57692"/>
    </cofactor>
</comment>
<keyword evidence="15 33" id="KW-0503">Monooxygenase</keyword>
<evidence type="ECO:0000256" key="31">
    <source>
        <dbReference type="ARBA" id="ARBA00049443"/>
    </source>
</evidence>
<evidence type="ECO:0000256" key="34">
    <source>
        <dbReference type="SAM" id="MobiDB-lite"/>
    </source>
</evidence>
<dbReference type="InterPro" id="IPR020946">
    <property type="entry name" value="Flavin_mOase-like"/>
</dbReference>
<evidence type="ECO:0000256" key="29">
    <source>
        <dbReference type="ARBA" id="ARBA00048989"/>
    </source>
</evidence>
<comment type="catalytic activity">
    <reaction evidence="31">
        <text>N,N-dimethylaniline + NADPH + O2 + H(+) = N,N-dimethylaniline N-oxide + NADP(+) + H2O</text>
        <dbReference type="Rhea" id="RHEA:24468"/>
        <dbReference type="ChEBI" id="CHEBI:15377"/>
        <dbReference type="ChEBI" id="CHEBI:15378"/>
        <dbReference type="ChEBI" id="CHEBI:15379"/>
        <dbReference type="ChEBI" id="CHEBI:16269"/>
        <dbReference type="ChEBI" id="CHEBI:17735"/>
        <dbReference type="ChEBI" id="CHEBI:57783"/>
        <dbReference type="ChEBI" id="CHEBI:58349"/>
        <dbReference type="EC" id="1.14.13.8"/>
    </reaction>
    <physiologicalReaction direction="left-to-right" evidence="31">
        <dbReference type="Rhea" id="RHEA:24469"/>
    </physiologicalReaction>
</comment>
<evidence type="ECO:0000256" key="26">
    <source>
        <dbReference type="ARBA" id="ARBA00048041"/>
    </source>
</evidence>
<evidence type="ECO:0000256" key="16">
    <source>
        <dbReference type="ARBA" id="ARBA00023098"/>
    </source>
</evidence>
<dbReference type="SUPFAM" id="SSF51905">
    <property type="entry name" value="FAD/NAD(P)-binding domain"/>
    <property type="match status" value="5"/>
</dbReference>
<comment type="function">
    <text evidence="18">Acts as a Baeyer-Villiger monooxygenase on a broad range of substrates. Catalyzes the insertion of an oxygen atom into a carbon-carbon bond adjacent to a carbonyl, which converts ketones to esters. Active on diverse carbonyl compounds, whereas soft nucleophiles are mostly non- or poorly reactive. In contrast with other forms of FMO it is non- or poorly active on 'classical' substrates such as drugs, pesticides, and dietary components containing soft nucleophilic heteroatoms. Able to oxidize drug molecules bearing a carbonyl group on an aliphatic chain, such as nabumetone and pentoxifylline. Also, in the absence of substrates, shows slow but yet significant NADPH oxidase activity. Acts as a positive modulator of cholesterol biosynthesis as well as glucose homeostasis, promoting metabolic aging via pleiotropic effects.</text>
</comment>
<comment type="catalytic activity">
    <reaction evidence="24">
        <text>NADPH + O2 + H(+) = H2O2 + NADP(+)</text>
        <dbReference type="Rhea" id="RHEA:11260"/>
        <dbReference type="ChEBI" id="CHEBI:15378"/>
        <dbReference type="ChEBI" id="CHEBI:15379"/>
        <dbReference type="ChEBI" id="CHEBI:16240"/>
        <dbReference type="ChEBI" id="CHEBI:57783"/>
        <dbReference type="ChEBI" id="CHEBI:58349"/>
        <dbReference type="EC" id="1.6.3.1"/>
    </reaction>
    <physiologicalReaction direction="left-to-right" evidence="24">
        <dbReference type="Rhea" id="RHEA:11261"/>
    </physiologicalReaction>
</comment>
<dbReference type="Gene3D" id="3.50.50.60">
    <property type="entry name" value="FAD/NAD(P)-binding domain"/>
    <property type="match status" value="4"/>
</dbReference>
<dbReference type="PANTHER" id="PTHR23023">
    <property type="entry name" value="DIMETHYLANILINE MONOOXYGENASE"/>
    <property type="match status" value="1"/>
</dbReference>
<evidence type="ECO:0000256" key="5">
    <source>
        <dbReference type="ARBA" id="ARBA00022481"/>
    </source>
</evidence>
<keyword evidence="14 33" id="KW-0560">Oxidoreductase</keyword>
<dbReference type="InterPro" id="IPR050346">
    <property type="entry name" value="FMO-like"/>
</dbReference>
<dbReference type="PROSITE" id="PS51257">
    <property type="entry name" value="PROKAR_LIPOPROTEIN"/>
    <property type="match status" value="1"/>
</dbReference>
<comment type="catalytic activity">
    <reaction evidence="30">
        <text>heptan-4-one + NADPH + O2 + H(+) = propyl butanoate + NADP(+) + H2O</text>
        <dbReference type="Rhea" id="RHEA:54852"/>
        <dbReference type="ChEBI" id="CHEBI:15377"/>
        <dbReference type="ChEBI" id="CHEBI:15378"/>
        <dbReference type="ChEBI" id="CHEBI:15379"/>
        <dbReference type="ChEBI" id="CHEBI:57783"/>
        <dbReference type="ChEBI" id="CHEBI:58349"/>
        <dbReference type="ChEBI" id="CHEBI:89484"/>
        <dbReference type="ChEBI" id="CHEBI:89719"/>
    </reaction>
    <physiologicalReaction direction="left-to-right" evidence="30">
        <dbReference type="Rhea" id="RHEA:54853"/>
    </physiologicalReaction>
</comment>
<evidence type="ECO:0000256" key="2">
    <source>
        <dbReference type="ARBA" id="ARBA00004389"/>
    </source>
</evidence>
<comment type="subcellular location">
    <subcellularLocation>
        <location evidence="2">Endoplasmic reticulum membrane</location>
        <topology evidence="2">Single-pass membrane protein</topology>
    </subcellularLocation>
    <subcellularLocation>
        <location evidence="3">Microsome membrane</location>
    </subcellularLocation>
</comment>
<evidence type="ECO:0000256" key="23">
    <source>
        <dbReference type="ARBA" id="ARBA00047855"/>
    </source>
</evidence>
<sequence length="1204" mass="136218">MVRRVAVVGAGSSGLACIKICVDEGLEPVCFESSDDIGGLWKFKESPEPERSSIYRSLVVNTSKEMMCFSDFPMPADYPNYMHNSLLLQYFRLYAEHFDLLRYIHFQVAKPGVSLPDFSLSGQWDVVTINRDGEEERHVFDAVLVCSGHYTHPALPMSDFPGYETFAGRCFHSWEYKDADACRGKRVVVVGIGNSGGDIAVEISRSAEKTFLSTRQGAWVMGRMSTDGLPMDMMGITRFNNILIRLLPNTLANWAAERALNPKYDHKLYGLKPRHGPLDKRPLINDDLPSRILQGALVMKPNLKGFEDSGVEFEDGTVEENIDTVVFCTGYYGNFPFLPPALSEGPHRELTLYNYNCPRKAALQVDFIPYLDFMAEQVGVRPNFLRLLLRDPVLWARVFFGPCTPYQYRLSGPGQWPGARQAILTQWDRVVQPFRTRVVPEPESRPSVLFSPWLLTFGAAVTIAVLLSKNDIIPVLQGAAQIVDRNSSQARLLSRNTARQENQKQEGAVTENQPGQRWKAWHVNAESMESMVQKVAVIGAGVSGLTSIKACLDEGLEPTCFESSHDVGGLWRFKQVGVRPNVLWLFLKDPRLALEVWLGPCTPYQYRLTGPGQWDGARRAILTRWERVLQPFRTRVVSEPETRASSILSVIVVLSGSALLFCFCYNKHLLSSFFSPLAFLRTPHMTRRVAVIGGGSSGLACIKCCLDEGLEPVCYESSDDIGGLWRFKENPEADRASIYHSVIINTSKEMMCFSDFPIPAHFPNYMHNSLIMDYFRMYADRFQLTKHIRFNTKVLQVKQRSDFSNSGQWDVETENKDGKKEKHIFDAVMICIGHHCHPHMPLHDFPGIETFKGKYFHSRDYKTPEEWRNKKVVVIGIGNSGGDIAVELSRVTKQVTRAKAFSVGERQINRRFDHALYNLKPKHRLFSQHPTVNDELPNRILSGTIQVKPNIRRFQGSSVEFDDGNVVEDVDLVVFATGYRFSFPFLASHVLSVSENKTSLYKYVFPPELDRHTLAIIGLVQPLGAIMPISEMQARWATRVFKGCIKLPSVASMLKDAQCKQEEMAKRYVTSQRHTIQVDYINYMDELAELVGVQPKIPRLLLTDIRLGLKVMFGPCTPYQYRLRGPGKWAGARQAIFTQWERVAEPMQTRSCVEPKPKRSFTWPLVLSAAAVGLAAYVNWNNLPAFLQDPTALLDKIKVHLHAK</sequence>
<evidence type="ECO:0000256" key="28">
    <source>
        <dbReference type="ARBA" id="ARBA00048459"/>
    </source>
</evidence>
<evidence type="ECO:0000256" key="20">
    <source>
        <dbReference type="ARBA" id="ARBA00047338"/>
    </source>
</evidence>
<evidence type="ECO:0000256" key="11">
    <source>
        <dbReference type="ARBA" id="ARBA00022848"/>
    </source>
</evidence>
<keyword evidence="36" id="KW-1185">Reference proteome</keyword>
<dbReference type="GO" id="GO:0016174">
    <property type="term" value="F:NAD(P)H oxidase H2O2-forming activity"/>
    <property type="evidence" value="ECO:0007669"/>
    <property type="project" value="UniProtKB-EC"/>
</dbReference>
<keyword evidence="12" id="KW-0521">NADP</keyword>
<evidence type="ECO:0000256" key="6">
    <source>
        <dbReference type="ARBA" id="ARBA00022553"/>
    </source>
</evidence>
<comment type="catalytic activity">
    <reaction evidence="22">
        <text>heptan-2-one + NADPH + O2 + H(+) = pentyl acetate + NADP(+) + H2O</text>
        <dbReference type="Rhea" id="RHEA:54836"/>
        <dbReference type="ChEBI" id="CHEBI:5672"/>
        <dbReference type="ChEBI" id="CHEBI:15377"/>
        <dbReference type="ChEBI" id="CHEBI:15378"/>
        <dbReference type="ChEBI" id="CHEBI:15379"/>
        <dbReference type="ChEBI" id="CHEBI:57783"/>
        <dbReference type="ChEBI" id="CHEBI:58349"/>
        <dbReference type="ChEBI" id="CHEBI:87362"/>
    </reaction>
    <physiologicalReaction direction="left-to-right" evidence="22">
        <dbReference type="Rhea" id="RHEA:54837"/>
    </physiologicalReaction>
</comment>
<dbReference type="GO" id="GO:0006629">
    <property type="term" value="P:lipid metabolic process"/>
    <property type="evidence" value="ECO:0007669"/>
    <property type="project" value="UniProtKB-KW"/>
</dbReference>
<evidence type="ECO:0000256" key="1">
    <source>
        <dbReference type="ARBA" id="ARBA00001974"/>
    </source>
</evidence>
<evidence type="ECO:0000256" key="7">
    <source>
        <dbReference type="ARBA" id="ARBA00022630"/>
    </source>
</evidence>
<dbReference type="InterPro" id="IPR002257">
    <property type="entry name" value="Flavin_mOase_5"/>
</dbReference>
<evidence type="ECO:0000256" key="12">
    <source>
        <dbReference type="ARBA" id="ARBA00022857"/>
    </source>
</evidence>
<comment type="similarity">
    <text evidence="4 33">Belongs to the FMO family.</text>
</comment>
<comment type="catalytic activity">
    <reaction evidence="27">
        <text>trimethylamine + NADPH + O2 = trimethylamine N-oxide + NADP(+) + H2O</text>
        <dbReference type="Rhea" id="RHEA:31979"/>
        <dbReference type="ChEBI" id="CHEBI:15377"/>
        <dbReference type="ChEBI" id="CHEBI:15379"/>
        <dbReference type="ChEBI" id="CHEBI:15724"/>
        <dbReference type="ChEBI" id="CHEBI:57783"/>
        <dbReference type="ChEBI" id="CHEBI:58349"/>
        <dbReference type="ChEBI" id="CHEBI:58389"/>
        <dbReference type="EC" id="1.14.13.148"/>
    </reaction>
    <physiologicalReaction direction="left-to-right" evidence="27">
        <dbReference type="Rhea" id="RHEA:31980"/>
    </physiologicalReaction>
</comment>
<comment type="catalytic activity">
    <reaction evidence="21">
        <text>hexan-3-one + NADPH + O2 + H(+) = propyl propanoate + NADP(+) + H2O</text>
        <dbReference type="Rhea" id="RHEA:54848"/>
        <dbReference type="ChEBI" id="CHEBI:15377"/>
        <dbReference type="ChEBI" id="CHEBI:15378"/>
        <dbReference type="ChEBI" id="CHEBI:15379"/>
        <dbReference type="ChEBI" id="CHEBI:57783"/>
        <dbReference type="ChEBI" id="CHEBI:58349"/>
        <dbReference type="ChEBI" id="CHEBI:89828"/>
        <dbReference type="ChEBI" id="CHEBI:89891"/>
    </reaction>
    <physiologicalReaction direction="left-to-right" evidence="21">
        <dbReference type="Rhea" id="RHEA:54849"/>
    </physiologicalReaction>
</comment>
<proteinExistence type="inferred from homology"/>
<dbReference type="FunFam" id="3.50.50.60:FF:000023">
    <property type="entry name" value="Dimethylaniline monooxygenase [N-oxide-forming]"/>
    <property type="match status" value="1"/>
</dbReference>
<dbReference type="InterPro" id="IPR000960">
    <property type="entry name" value="Flavin_mOase"/>
</dbReference>
<comment type="function">
    <text evidence="19">Broad spectrum monooxygenase that catalyzes the oxygenation of a wide variety of nitrogen- and sulfur-containing compounds including xenobiotics. Catalyzes the S-oxygenation of hypotaurine to produce taurine, an organic osmolyte involved in cell volume regulation as well as a variety of cytoprotective and developmental processes. In vitro, catalyzes the N-oxygenation of trimethylamine (TMA) to produce trimethylamine N-oxide (TMAO) and could therefore participate to the detoxification of this compound that is generated by the action of gut microbiota from dietary precursors such as choline, choline containing compounds, betaine or L-carnitine.</text>
</comment>
<dbReference type="GO" id="GO:0050661">
    <property type="term" value="F:NADP binding"/>
    <property type="evidence" value="ECO:0007669"/>
    <property type="project" value="InterPro"/>
</dbReference>
<evidence type="ECO:0000256" key="14">
    <source>
        <dbReference type="ARBA" id="ARBA00023002"/>
    </source>
</evidence>
<dbReference type="GO" id="GO:0005789">
    <property type="term" value="C:endoplasmic reticulum membrane"/>
    <property type="evidence" value="ECO:0007669"/>
    <property type="project" value="UniProtKB-SubCell"/>
</dbReference>
<dbReference type="GO" id="GO:0050660">
    <property type="term" value="F:flavin adenine dinucleotide binding"/>
    <property type="evidence" value="ECO:0007669"/>
    <property type="project" value="InterPro"/>
</dbReference>
<dbReference type="EMBL" id="VOFY01000009">
    <property type="protein sequence ID" value="KAA8589862.1"/>
    <property type="molecule type" value="Genomic_DNA"/>
</dbReference>
<comment type="catalytic activity">
    <reaction evidence="28">
        <text>octan-3-one + NADPH + O2 + H(+) = ethyl hexanoate + NADP(+) + H2O</text>
        <dbReference type="Rhea" id="RHEA:54856"/>
        <dbReference type="ChEBI" id="CHEBI:15377"/>
        <dbReference type="ChEBI" id="CHEBI:15378"/>
        <dbReference type="ChEBI" id="CHEBI:15379"/>
        <dbReference type="ChEBI" id="CHEBI:57783"/>
        <dbReference type="ChEBI" id="CHEBI:58349"/>
        <dbReference type="ChEBI" id="CHEBI:80946"/>
        <dbReference type="ChEBI" id="CHEBI:86055"/>
    </reaction>
    <physiologicalReaction direction="left-to-right" evidence="28">
        <dbReference type="Rhea" id="RHEA:54857"/>
    </physiologicalReaction>
</comment>
<evidence type="ECO:0000256" key="15">
    <source>
        <dbReference type="ARBA" id="ARBA00023033"/>
    </source>
</evidence>
<accession>A0A5J5D580</accession>
<dbReference type="InterPro" id="IPR036188">
    <property type="entry name" value="FAD/NAD-bd_sf"/>
</dbReference>
<evidence type="ECO:0000256" key="19">
    <source>
        <dbReference type="ARBA" id="ARBA00045957"/>
    </source>
</evidence>
<reference evidence="35 36" key="1">
    <citation type="submission" date="2019-08" db="EMBL/GenBank/DDBJ databases">
        <title>A chromosome-level genome assembly, high-density linkage maps, and genome scans reveal the genomic architecture of hybrid incompatibilities underlying speciation via character displacement in darters (Percidae: Etheostominae).</title>
        <authorList>
            <person name="Moran R.L."/>
            <person name="Catchen J.M."/>
            <person name="Fuller R.C."/>
        </authorList>
    </citation>
    <scope>NUCLEOTIDE SEQUENCE [LARGE SCALE GENOMIC DNA]</scope>
    <source>
        <strain evidence="35">EspeVRDwgs_2016</strain>
        <tissue evidence="35">Muscle</tissue>
    </source>
</reference>
<evidence type="ECO:0000256" key="13">
    <source>
        <dbReference type="ARBA" id="ARBA00022989"/>
    </source>
</evidence>
<evidence type="ECO:0000256" key="27">
    <source>
        <dbReference type="ARBA" id="ARBA00048088"/>
    </source>
</evidence>
<organism evidence="35 36">
    <name type="scientific">Etheostoma spectabile</name>
    <name type="common">orangethroat darter</name>
    <dbReference type="NCBI Taxonomy" id="54343"/>
    <lineage>
        <taxon>Eukaryota</taxon>
        <taxon>Metazoa</taxon>
        <taxon>Chordata</taxon>
        <taxon>Craniata</taxon>
        <taxon>Vertebrata</taxon>
        <taxon>Euteleostomi</taxon>
        <taxon>Actinopterygii</taxon>
        <taxon>Neopterygii</taxon>
        <taxon>Teleostei</taxon>
        <taxon>Neoteleostei</taxon>
        <taxon>Acanthomorphata</taxon>
        <taxon>Eupercaria</taxon>
        <taxon>Perciformes</taxon>
        <taxon>Percoidei</taxon>
        <taxon>Percidae</taxon>
        <taxon>Etheostomatinae</taxon>
        <taxon>Etheostoma</taxon>
    </lineage>
</organism>
<keyword evidence="8" id="KW-0812">Transmembrane</keyword>
<comment type="catalytic activity">
    <reaction evidence="26">
        <text>hypotaurine + NADPH + O2 + H(+) = taurine + NADP(+) + H2O</text>
        <dbReference type="Rhea" id="RHEA:69819"/>
        <dbReference type="ChEBI" id="CHEBI:15377"/>
        <dbReference type="ChEBI" id="CHEBI:15378"/>
        <dbReference type="ChEBI" id="CHEBI:15379"/>
        <dbReference type="ChEBI" id="CHEBI:57783"/>
        <dbReference type="ChEBI" id="CHEBI:57853"/>
        <dbReference type="ChEBI" id="CHEBI:58349"/>
        <dbReference type="ChEBI" id="CHEBI:507393"/>
        <dbReference type="EC" id="1.14.13.8"/>
    </reaction>
    <physiologicalReaction direction="left-to-right" evidence="26">
        <dbReference type="Rhea" id="RHEA:69820"/>
    </physiologicalReaction>
</comment>
<comment type="catalytic activity">
    <reaction evidence="25">
        <text>hexan-3-one + NADPH + O2 + H(+) = ethyl butanoate + NADP(+) + H2O</text>
        <dbReference type="Rhea" id="RHEA:54844"/>
        <dbReference type="ChEBI" id="CHEBI:15377"/>
        <dbReference type="ChEBI" id="CHEBI:15378"/>
        <dbReference type="ChEBI" id="CHEBI:15379"/>
        <dbReference type="ChEBI" id="CHEBI:57783"/>
        <dbReference type="ChEBI" id="CHEBI:58349"/>
        <dbReference type="ChEBI" id="CHEBI:88764"/>
        <dbReference type="ChEBI" id="CHEBI:89891"/>
    </reaction>
    <physiologicalReaction direction="left-to-right" evidence="25">
        <dbReference type="Rhea" id="RHEA:54845"/>
    </physiologicalReaction>
</comment>
<keyword evidence="9" id="KW-0256">Endoplasmic reticulum</keyword>
<comment type="catalytic activity">
    <reaction evidence="20">
        <text>hypotaurine + NADH + O2 + H(+) = taurine + NAD(+) + H2O</text>
        <dbReference type="Rhea" id="RHEA:74111"/>
        <dbReference type="ChEBI" id="CHEBI:15377"/>
        <dbReference type="ChEBI" id="CHEBI:15378"/>
        <dbReference type="ChEBI" id="CHEBI:15379"/>
        <dbReference type="ChEBI" id="CHEBI:57540"/>
        <dbReference type="ChEBI" id="CHEBI:57853"/>
        <dbReference type="ChEBI" id="CHEBI:57945"/>
        <dbReference type="ChEBI" id="CHEBI:507393"/>
        <dbReference type="EC" id="1.14.13.8"/>
    </reaction>
    <physiologicalReaction direction="left-to-right" evidence="20">
        <dbReference type="Rhea" id="RHEA:74112"/>
    </physiologicalReaction>
</comment>
<evidence type="ECO:0000313" key="35">
    <source>
        <dbReference type="EMBL" id="KAA8589862.1"/>
    </source>
</evidence>
<evidence type="ECO:0000256" key="10">
    <source>
        <dbReference type="ARBA" id="ARBA00022827"/>
    </source>
</evidence>
<keyword evidence="5" id="KW-0488">Methylation</keyword>
<evidence type="ECO:0000256" key="33">
    <source>
        <dbReference type="RuleBase" id="RU361177"/>
    </source>
</evidence>
<evidence type="ECO:0000256" key="30">
    <source>
        <dbReference type="ARBA" id="ARBA00048990"/>
    </source>
</evidence>
<evidence type="ECO:0000256" key="22">
    <source>
        <dbReference type="ARBA" id="ARBA00047574"/>
    </source>
</evidence>
<keyword evidence="16" id="KW-0443">Lipid metabolism</keyword>
<dbReference type="EC" id="1.-.-.-" evidence="33"/>
<dbReference type="Pfam" id="PF00743">
    <property type="entry name" value="FMO-like"/>
    <property type="match status" value="5"/>
</dbReference>
<evidence type="ECO:0000256" key="21">
    <source>
        <dbReference type="ARBA" id="ARBA00047426"/>
    </source>
</evidence>
<keyword evidence="10 33" id="KW-0274">FAD</keyword>
<dbReference type="GO" id="GO:0047822">
    <property type="term" value="F:hypotaurine monooxygenase activity"/>
    <property type="evidence" value="ECO:0007669"/>
    <property type="project" value="RHEA"/>
</dbReference>
<evidence type="ECO:0000256" key="17">
    <source>
        <dbReference type="ARBA" id="ARBA00023136"/>
    </source>
</evidence>